<sequence length="216" mass="24880">MHNHFLSWPADAYQRNKTPVVLLTNNTSQPIGAQEPPVNGPTLEQASQKEEELFNPNFLPSIDLSSKSSTDYECRSMAIPIRRRLGRRITVYSCFLYHHVLGFGMYVIELVASFSILLFLSSRKTIENLSIIRGDYLNPIDLCNKMNQLVATLINVPLVAWNVNKVMKKTHMYDATEIFRTLAQHKKESFFKLGFYLLSFFYYLFRMIAALVADEV</sequence>
<evidence type="ECO:0000313" key="8">
    <source>
        <dbReference type="Proteomes" id="UP000037035"/>
    </source>
</evidence>
<keyword evidence="3 6" id="KW-0812">Transmembrane</keyword>
<dbReference type="PANTHER" id="PTHR12290">
    <property type="entry name" value="CORNICHON-RELATED"/>
    <property type="match status" value="1"/>
</dbReference>
<evidence type="ECO:0000313" key="7">
    <source>
        <dbReference type="EMBL" id="KNZ44763.1"/>
    </source>
</evidence>
<comment type="similarity">
    <text evidence="2">Belongs to the cornichon family.</text>
</comment>
<dbReference type="Proteomes" id="UP000037035">
    <property type="component" value="Unassembled WGS sequence"/>
</dbReference>
<dbReference type="Pfam" id="PF03311">
    <property type="entry name" value="Cornichon"/>
    <property type="match status" value="1"/>
</dbReference>
<comment type="subcellular location">
    <subcellularLocation>
        <location evidence="1">Membrane</location>
        <topology evidence="1">Multi-pass membrane protein</topology>
    </subcellularLocation>
</comment>
<protein>
    <recommendedName>
        <fullName evidence="9">ER-derived vesicles protein ERV14</fullName>
    </recommendedName>
</protein>
<dbReference type="GO" id="GO:0016192">
    <property type="term" value="P:vesicle-mediated transport"/>
    <property type="evidence" value="ECO:0007669"/>
    <property type="project" value="InterPro"/>
</dbReference>
<accession>A0A0L6U896</accession>
<name>A0A0L6U896_9BASI</name>
<dbReference type="VEuPathDB" id="FungiDB:VP01_885g7"/>
<evidence type="ECO:0000256" key="5">
    <source>
        <dbReference type="ARBA" id="ARBA00023136"/>
    </source>
</evidence>
<evidence type="ECO:0000256" key="3">
    <source>
        <dbReference type="ARBA" id="ARBA00022692"/>
    </source>
</evidence>
<proteinExistence type="inferred from homology"/>
<evidence type="ECO:0000256" key="2">
    <source>
        <dbReference type="ARBA" id="ARBA00010095"/>
    </source>
</evidence>
<keyword evidence="5 6" id="KW-0472">Membrane</keyword>
<comment type="caution">
    <text evidence="7">The sequence shown here is derived from an EMBL/GenBank/DDBJ whole genome shotgun (WGS) entry which is preliminary data.</text>
</comment>
<evidence type="ECO:0008006" key="9">
    <source>
        <dbReference type="Google" id="ProtNLM"/>
    </source>
</evidence>
<dbReference type="OrthoDB" id="434393at2759"/>
<reference evidence="7 8" key="1">
    <citation type="submission" date="2015-08" db="EMBL/GenBank/DDBJ databases">
        <title>Next Generation Sequencing and Analysis of the Genome of Puccinia sorghi L Schw, the Causal Agent of Maize Common Rust.</title>
        <authorList>
            <person name="Rochi L."/>
            <person name="Burguener G."/>
            <person name="Darino M."/>
            <person name="Turjanski A."/>
            <person name="Kreff E."/>
            <person name="Dieguez M.J."/>
            <person name="Sacco F."/>
        </authorList>
    </citation>
    <scope>NUCLEOTIDE SEQUENCE [LARGE SCALE GENOMIC DNA]</scope>
    <source>
        <strain evidence="7 8">RO10H11247</strain>
    </source>
</reference>
<feature type="transmembrane region" description="Helical" evidence="6">
    <location>
        <begin position="96"/>
        <end position="120"/>
    </location>
</feature>
<gene>
    <name evidence="7" type="ORF">VP01_885g7</name>
</gene>
<feature type="transmembrane region" description="Helical" evidence="6">
    <location>
        <begin position="193"/>
        <end position="213"/>
    </location>
</feature>
<organism evidence="7 8">
    <name type="scientific">Puccinia sorghi</name>
    <dbReference type="NCBI Taxonomy" id="27349"/>
    <lineage>
        <taxon>Eukaryota</taxon>
        <taxon>Fungi</taxon>
        <taxon>Dikarya</taxon>
        <taxon>Basidiomycota</taxon>
        <taxon>Pucciniomycotina</taxon>
        <taxon>Pucciniomycetes</taxon>
        <taxon>Pucciniales</taxon>
        <taxon>Pucciniaceae</taxon>
        <taxon>Puccinia</taxon>
    </lineage>
</organism>
<dbReference type="InterPro" id="IPR003377">
    <property type="entry name" value="Cornichon"/>
</dbReference>
<keyword evidence="8" id="KW-1185">Reference proteome</keyword>
<keyword evidence="4 6" id="KW-1133">Transmembrane helix</keyword>
<evidence type="ECO:0000256" key="6">
    <source>
        <dbReference type="SAM" id="Phobius"/>
    </source>
</evidence>
<evidence type="ECO:0000256" key="1">
    <source>
        <dbReference type="ARBA" id="ARBA00004141"/>
    </source>
</evidence>
<evidence type="ECO:0000256" key="4">
    <source>
        <dbReference type="ARBA" id="ARBA00022989"/>
    </source>
</evidence>
<dbReference type="SMART" id="SM01398">
    <property type="entry name" value="Cornichon"/>
    <property type="match status" value="1"/>
</dbReference>
<dbReference type="STRING" id="27349.A0A0L6U896"/>
<dbReference type="EMBL" id="LAVV01014448">
    <property type="protein sequence ID" value="KNZ44763.1"/>
    <property type="molecule type" value="Genomic_DNA"/>
</dbReference>
<dbReference type="GO" id="GO:0016020">
    <property type="term" value="C:membrane"/>
    <property type="evidence" value="ECO:0007669"/>
    <property type="project" value="UniProtKB-SubCell"/>
</dbReference>
<dbReference type="AlphaFoldDB" id="A0A0L6U896"/>